<keyword evidence="5" id="KW-0998">Cell outer membrane</keyword>
<comment type="subcellular location">
    <subcellularLocation>
        <location evidence="1">Cell outer membrane</location>
    </subcellularLocation>
</comment>
<evidence type="ECO:0000256" key="1">
    <source>
        <dbReference type="ARBA" id="ARBA00004442"/>
    </source>
</evidence>
<dbReference type="STRING" id="1484053.SAMN05444274_11083"/>
<dbReference type="Pfam" id="PF14322">
    <property type="entry name" value="SusD-like_3"/>
    <property type="match status" value="1"/>
</dbReference>
<comment type="similarity">
    <text evidence="2">Belongs to the SusD family.</text>
</comment>
<dbReference type="AlphaFoldDB" id="A0A1M5EYR0"/>
<dbReference type="InterPro" id="IPR011990">
    <property type="entry name" value="TPR-like_helical_dom_sf"/>
</dbReference>
<dbReference type="Pfam" id="PF07980">
    <property type="entry name" value="SusD_RagB"/>
    <property type="match status" value="1"/>
</dbReference>
<dbReference type="PROSITE" id="PS51257">
    <property type="entry name" value="PROKAR_LIPOPROTEIN"/>
    <property type="match status" value="1"/>
</dbReference>
<proteinExistence type="inferred from homology"/>
<feature type="chain" id="PRO_5012092917" evidence="6">
    <location>
        <begin position="22"/>
        <end position="504"/>
    </location>
</feature>
<evidence type="ECO:0000259" key="7">
    <source>
        <dbReference type="Pfam" id="PF07980"/>
    </source>
</evidence>
<gene>
    <name evidence="9" type="ORF">SAMN05444274_11083</name>
</gene>
<dbReference type="Gene3D" id="1.25.40.390">
    <property type="match status" value="1"/>
</dbReference>
<keyword evidence="10" id="KW-1185">Reference proteome</keyword>
<dbReference type="RefSeq" id="WP_073003159.1">
    <property type="nucleotide sequence ID" value="NZ_FQUM01000010.1"/>
</dbReference>
<evidence type="ECO:0000256" key="6">
    <source>
        <dbReference type="SAM" id="SignalP"/>
    </source>
</evidence>
<dbReference type="EMBL" id="FQUM01000010">
    <property type="protein sequence ID" value="SHF84286.1"/>
    <property type="molecule type" value="Genomic_DNA"/>
</dbReference>
<evidence type="ECO:0000256" key="3">
    <source>
        <dbReference type="ARBA" id="ARBA00022729"/>
    </source>
</evidence>
<feature type="domain" description="RagB/SusD" evidence="7">
    <location>
        <begin position="248"/>
        <end position="503"/>
    </location>
</feature>
<dbReference type="Proteomes" id="UP000184164">
    <property type="component" value="Unassembled WGS sequence"/>
</dbReference>
<dbReference type="SUPFAM" id="SSF48452">
    <property type="entry name" value="TPR-like"/>
    <property type="match status" value="1"/>
</dbReference>
<keyword evidence="4" id="KW-0472">Membrane</keyword>
<evidence type="ECO:0000259" key="8">
    <source>
        <dbReference type="Pfam" id="PF14322"/>
    </source>
</evidence>
<sequence length="504" mass="57914">MRTIIAKFLFSIMTIFLLSCGDFLNTEPLADISDATYWKTENDATMWINYAYRSLPGVNDYRFDSMSDDCVGAGDLIAQGLQAPTDGLVGIKWGYNTIRHCLELIERADEMSNLSSEAYDMLTGQAHFIIAYQYFEKITLYRDIPFIKETLPLEESDLPNTEKSVILDYVLDQLDLAINKLPVSWPDSDVGRATKGAALSLKTRVLLYNGRWEEAANTAKQVIDLGIYSLHSNYNELFLTSFNNVTSEVILAHQYAKDLYTHTLQFPYSFYRVGGTSGSLPLPDLVNSYECIDGLSIEESPLYDPLDPWKNRDPRFKMNFIVPFDTLSGVVYDPVNNLDDRTPARTYVYFRKYIADMVTQQRTSWVNWILFRYADVLLMYAEAKNEAAGPDDSIYDAIDQIRKRAGMPVLDRNKYNSKDKLRDAIRNERRVELAGEGLRYFDILRWKTAEIVLNKQVVSFEIPGLLPLRIIHTRNFDPAKHYVWPIPQSAIDKAKNLEQNAEWR</sequence>
<evidence type="ECO:0000313" key="9">
    <source>
        <dbReference type="EMBL" id="SHF84286.1"/>
    </source>
</evidence>
<dbReference type="InterPro" id="IPR033985">
    <property type="entry name" value="SusD-like_N"/>
</dbReference>
<evidence type="ECO:0000256" key="5">
    <source>
        <dbReference type="ARBA" id="ARBA00023237"/>
    </source>
</evidence>
<reference evidence="9 10" key="1">
    <citation type="submission" date="2016-11" db="EMBL/GenBank/DDBJ databases">
        <authorList>
            <person name="Jaros S."/>
            <person name="Januszkiewicz K."/>
            <person name="Wedrychowicz H."/>
        </authorList>
    </citation>
    <scope>NUCLEOTIDE SEQUENCE [LARGE SCALE GENOMIC DNA]</scope>
    <source>
        <strain evidence="9 10">DSM 26910</strain>
    </source>
</reference>
<evidence type="ECO:0000256" key="2">
    <source>
        <dbReference type="ARBA" id="ARBA00006275"/>
    </source>
</evidence>
<evidence type="ECO:0000256" key="4">
    <source>
        <dbReference type="ARBA" id="ARBA00023136"/>
    </source>
</evidence>
<keyword evidence="3 6" id="KW-0732">Signal</keyword>
<organism evidence="9 10">
    <name type="scientific">Mariniphaga anaerophila</name>
    <dbReference type="NCBI Taxonomy" id="1484053"/>
    <lineage>
        <taxon>Bacteria</taxon>
        <taxon>Pseudomonadati</taxon>
        <taxon>Bacteroidota</taxon>
        <taxon>Bacteroidia</taxon>
        <taxon>Marinilabiliales</taxon>
        <taxon>Prolixibacteraceae</taxon>
        <taxon>Mariniphaga</taxon>
    </lineage>
</organism>
<dbReference type="InterPro" id="IPR012944">
    <property type="entry name" value="SusD_RagB_dom"/>
</dbReference>
<dbReference type="OrthoDB" id="1109873at2"/>
<protein>
    <submittedName>
        <fullName evidence="9">Starch-binding associating with outer membrane</fullName>
    </submittedName>
</protein>
<feature type="signal peptide" evidence="6">
    <location>
        <begin position="1"/>
        <end position="21"/>
    </location>
</feature>
<name>A0A1M5EYR0_9BACT</name>
<accession>A0A1M5EYR0</accession>
<dbReference type="GO" id="GO:0009279">
    <property type="term" value="C:cell outer membrane"/>
    <property type="evidence" value="ECO:0007669"/>
    <property type="project" value="UniProtKB-SubCell"/>
</dbReference>
<feature type="domain" description="SusD-like N-terminal" evidence="8">
    <location>
        <begin position="95"/>
        <end position="207"/>
    </location>
</feature>
<evidence type="ECO:0000313" key="10">
    <source>
        <dbReference type="Proteomes" id="UP000184164"/>
    </source>
</evidence>